<sequence length="181" mass="20650">MYTTRLARRAIDPTEVLRPNRLKSKLQPRQRPPSASLMTQLLHRADDAVHQKADEACDVHEQYSPPHRPVLAASLGAHSTSLFVYSRNEANMKELLITIISLCLEHVRGYIYFLPQKRPAPYKRLLWSCGCPWAVVNIYIESGASTASPVLHLALRRRDNTTDIRRPTRTYQRGCYALSAQ</sequence>
<organism evidence="1 2">
    <name type="scientific">Eumeta variegata</name>
    <name type="common">Bagworm moth</name>
    <name type="synonym">Eumeta japonica</name>
    <dbReference type="NCBI Taxonomy" id="151549"/>
    <lineage>
        <taxon>Eukaryota</taxon>
        <taxon>Metazoa</taxon>
        <taxon>Ecdysozoa</taxon>
        <taxon>Arthropoda</taxon>
        <taxon>Hexapoda</taxon>
        <taxon>Insecta</taxon>
        <taxon>Pterygota</taxon>
        <taxon>Neoptera</taxon>
        <taxon>Endopterygota</taxon>
        <taxon>Lepidoptera</taxon>
        <taxon>Glossata</taxon>
        <taxon>Ditrysia</taxon>
        <taxon>Tineoidea</taxon>
        <taxon>Psychidae</taxon>
        <taxon>Oiketicinae</taxon>
        <taxon>Eumeta</taxon>
    </lineage>
</organism>
<comment type="caution">
    <text evidence="1">The sequence shown here is derived from an EMBL/GenBank/DDBJ whole genome shotgun (WGS) entry which is preliminary data.</text>
</comment>
<accession>A0A4C2A5V1</accession>
<proteinExistence type="predicted"/>
<dbReference type="EMBL" id="BGZK01002636">
    <property type="protein sequence ID" value="GBP95478.1"/>
    <property type="molecule type" value="Genomic_DNA"/>
</dbReference>
<evidence type="ECO:0000313" key="2">
    <source>
        <dbReference type="Proteomes" id="UP000299102"/>
    </source>
</evidence>
<dbReference type="AlphaFoldDB" id="A0A4C2A5V1"/>
<protein>
    <submittedName>
        <fullName evidence="1">Uncharacterized protein</fullName>
    </submittedName>
</protein>
<dbReference type="Proteomes" id="UP000299102">
    <property type="component" value="Unassembled WGS sequence"/>
</dbReference>
<name>A0A4C2A5V1_EUMVA</name>
<keyword evidence="2" id="KW-1185">Reference proteome</keyword>
<gene>
    <name evidence="1" type="ORF">EVAR_62829_1</name>
</gene>
<evidence type="ECO:0000313" key="1">
    <source>
        <dbReference type="EMBL" id="GBP95478.1"/>
    </source>
</evidence>
<reference evidence="1 2" key="1">
    <citation type="journal article" date="2019" name="Commun. Biol.">
        <title>The bagworm genome reveals a unique fibroin gene that provides high tensile strength.</title>
        <authorList>
            <person name="Kono N."/>
            <person name="Nakamura H."/>
            <person name="Ohtoshi R."/>
            <person name="Tomita M."/>
            <person name="Numata K."/>
            <person name="Arakawa K."/>
        </authorList>
    </citation>
    <scope>NUCLEOTIDE SEQUENCE [LARGE SCALE GENOMIC DNA]</scope>
</reference>